<dbReference type="SUPFAM" id="SSF53756">
    <property type="entry name" value="UDP-Glycosyltransferase/glycogen phosphorylase"/>
    <property type="match status" value="1"/>
</dbReference>
<dbReference type="GO" id="GO:0016758">
    <property type="term" value="F:hexosyltransferase activity"/>
    <property type="evidence" value="ECO:0007669"/>
    <property type="project" value="InterPro"/>
</dbReference>
<dbReference type="RefSeq" id="WP_124752602.1">
    <property type="nucleotide sequence ID" value="NZ_RQYS01000078.1"/>
</dbReference>
<evidence type="ECO:0000259" key="1">
    <source>
        <dbReference type="Pfam" id="PF04101"/>
    </source>
</evidence>
<accession>A0A3P1XFF5</accession>
<dbReference type="EMBL" id="RQYS01000078">
    <property type="protein sequence ID" value="RRD57544.1"/>
    <property type="molecule type" value="Genomic_DNA"/>
</dbReference>
<dbReference type="OrthoDB" id="9811239at2"/>
<evidence type="ECO:0000313" key="3">
    <source>
        <dbReference type="Proteomes" id="UP000278609"/>
    </source>
</evidence>
<protein>
    <recommendedName>
        <fullName evidence="1">Glycosyl transferase family 28 C-terminal domain-containing protein</fullName>
    </recommendedName>
</protein>
<reference evidence="2 3" key="1">
    <citation type="submission" date="2018-11" db="EMBL/GenBank/DDBJ databases">
        <title>Genomes From Bacteria Associated with the Canine Oral Cavity: a Test Case for Automated Genome-Based Taxonomic Assignment.</title>
        <authorList>
            <person name="Coil D.A."/>
            <person name="Jospin G."/>
            <person name="Darling A.E."/>
            <person name="Wallis C."/>
            <person name="Davis I.J."/>
            <person name="Harris S."/>
            <person name="Eisen J.A."/>
            <person name="Holcombe L.J."/>
            <person name="O'Flynn C."/>
        </authorList>
    </citation>
    <scope>NUCLEOTIDE SEQUENCE [LARGE SCALE GENOMIC DNA]</scope>
    <source>
        <strain evidence="2 3">OH2617_COT-023</strain>
    </source>
</reference>
<comment type="caution">
    <text evidence="2">The sequence shown here is derived from an EMBL/GenBank/DDBJ whole genome shotgun (WGS) entry which is preliminary data.</text>
</comment>
<dbReference type="Gene3D" id="3.40.50.2000">
    <property type="entry name" value="Glycogen Phosphorylase B"/>
    <property type="match status" value="1"/>
</dbReference>
<dbReference type="InterPro" id="IPR007235">
    <property type="entry name" value="Glyco_trans_28_C"/>
</dbReference>
<dbReference type="Pfam" id="PF04101">
    <property type="entry name" value="Glyco_tran_28_C"/>
    <property type="match status" value="1"/>
</dbReference>
<dbReference type="Proteomes" id="UP000278609">
    <property type="component" value="Unassembled WGS sequence"/>
</dbReference>
<evidence type="ECO:0000313" key="2">
    <source>
        <dbReference type="EMBL" id="RRD57544.1"/>
    </source>
</evidence>
<dbReference type="AlphaFoldDB" id="A0A3P1XFF5"/>
<feature type="domain" description="Glycosyl transferase family 28 C-terminal" evidence="1">
    <location>
        <begin position="243"/>
        <end position="305"/>
    </location>
</feature>
<sequence length="349" mass="39058">MKALGVFRGFPGLGRVVSGVSLLEMLRDKYNCEIDIVSYLQGNRYLESRGYKRLREAMPMDYCSIGLLPTNKMGVYINDRIKSFEPNLVIVDGEPLILHSLKISHPHLKIATLLNPADVDNPHNDKEAMEYFNTLYSMADLAIVHGLRSATPILNYKNIISTGTILRKEILKAKNIPSKVIYCLLGGGTVNVSHQFADSTIRIATLCIEVAEKFPDWTMNIVCSSQNIYDAINENKCSSNVVIHNQVLDAQFYYSDAGLVITRSGRNTLSELAYLGIPAISFVTGDIYRKTEQLENIKSLQVKNIRSVSINISVDDFSTVIEDAIKVGKQENEFKYGNEICINSILKFC</sequence>
<gene>
    <name evidence="2" type="ORF">EII40_12860</name>
</gene>
<proteinExistence type="predicted"/>
<organism evidence="2 3">
    <name type="scientific">Tannerella forsythia</name>
    <name type="common">Bacteroides forsythus</name>
    <dbReference type="NCBI Taxonomy" id="28112"/>
    <lineage>
        <taxon>Bacteria</taxon>
        <taxon>Pseudomonadati</taxon>
        <taxon>Bacteroidota</taxon>
        <taxon>Bacteroidia</taxon>
        <taxon>Bacteroidales</taxon>
        <taxon>Tannerellaceae</taxon>
        <taxon>Tannerella</taxon>
    </lineage>
</organism>
<name>A0A3P1XFF5_TANFO</name>